<sequence length="281" mass="32356">MEKNILYVSDLDGTLFNRNKRISKYTADTINRCIGLGMQFTVATARMPYGCDYRLEDIRINAPGILTNGVFLYDFAAGKIIEAEIIDKKAAQEVLNIFQKYNLSCFVYTYDRGGISLYYGDKSLETQTQYYSERALEKCRKVQLREELYSTAEKEQIVYMTYSGKQETLQSLCDELSLFKEVSYSFYLNIYNGLYCLEIYSKNASKRNAIRKLKKLVKCDELVVFGDNLNDLSMIEIADRSYAPQNALDKVKEMATDVIDDCDHDGVAKFLAQDWYGKENC</sequence>
<dbReference type="RefSeq" id="WP_227707614.1">
    <property type="nucleotide sequence ID" value="NZ_JAJEQX010000013.1"/>
</dbReference>
<evidence type="ECO:0000313" key="1">
    <source>
        <dbReference type="EMBL" id="MCC2254473.1"/>
    </source>
</evidence>
<dbReference type="SUPFAM" id="SSF56784">
    <property type="entry name" value="HAD-like"/>
    <property type="match status" value="1"/>
</dbReference>
<dbReference type="InterPro" id="IPR023214">
    <property type="entry name" value="HAD_sf"/>
</dbReference>
<dbReference type="PANTHER" id="PTHR10000:SF8">
    <property type="entry name" value="HAD SUPERFAMILY HYDROLASE-LIKE, TYPE 3"/>
    <property type="match status" value="1"/>
</dbReference>
<proteinExistence type="predicted"/>
<dbReference type="Pfam" id="PF08282">
    <property type="entry name" value="Hydrolase_3"/>
    <property type="match status" value="1"/>
</dbReference>
<dbReference type="InterPro" id="IPR006379">
    <property type="entry name" value="HAD-SF_hydro_IIB"/>
</dbReference>
<dbReference type="Gene3D" id="3.40.50.1000">
    <property type="entry name" value="HAD superfamily/HAD-like"/>
    <property type="match status" value="1"/>
</dbReference>
<name>A0ABS8FYT6_9FIRM</name>
<dbReference type="GO" id="GO:0016787">
    <property type="term" value="F:hydrolase activity"/>
    <property type="evidence" value="ECO:0007669"/>
    <property type="project" value="UniProtKB-KW"/>
</dbReference>
<dbReference type="NCBIfam" id="TIGR01484">
    <property type="entry name" value="HAD-SF-IIB"/>
    <property type="match status" value="1"/>
</dbReference>
<dbReference type="EMBL" id="JAJEQX010000013">
    <property type="protein sequence ID" value="MCC2254473.1"/>
    <property type="molecule type" value="Genomic_DNA"/>
</dbReference>
<dbReference type="Proteomes" id="UP001198151">
    <property type="component" value="Unassembled WGS sequence"/>
</dbReference>
<dbReference type="InterPro" id="IPR000150">
    <property type="entry name" value="Cof"/>
</dbReference>
<dbReference type="NCBIfam" id="TIGR00099">
    <property type="entry name" value="Cof-subfamily"/>
    <property type="match status" value="1"/>
</dbReference>
<dbReference type="PROSITE" id="PS01229">
    <property type="entry name" value="COF_2"/>
    <property type="match status" value="1"/>
</dbReference>
<organism evidence="1 2">
    <name type="scientific">Ruminococcus turbiniformis</name>
    <dbReference type="NCBI Taxonomy" id="2881258"/>
    <lineage>
        <taxon>Bacteria</taxon>
        <taxon>Bacillati</taxon>
        <taxon>Bacillota</taxon>
        <taxon>Clostridia</taxon>
        <taxon>Eubacteriales</taxon>
        <taxon>Oscillospiraceae</taxon>
        <taxon>Ruminococcus</taxon>
    </lineage>
</organism>
<dbReference type="PANTHER" id="PTHR10000">
    <property type="entry name" value="PHOSPHOSERINE PHOSPHATASE"/>
    <property type="match status" value="1"/>
</dbReference>
<accession>A0ABS8FYT6</accession>
<gene>
    <name evidence="1" type="ORF">LKD70_08590</name>
</gene>
<dbReference type="InterPro" id="IPR036412">
    <property type="entry name" value="HAD-like_sf"/>
</dbReference>
<protein>
    <submittedName>
        <fullName evidence="1">HAD family hydrolase</fullName>
    </submittedName>
</protein>
<dbReference type="Gene3D" id="3.30.1240.10">
    <property type="match status" value="1"/>
</dbReference>
<comment type="caution">
    <text evidence="1">The sequence shown here is derived from an EMBL/GenBank/DDBJ whole genome shotgun (WGS) entry which is preliminary data.</text>
</comment>
<keyword evidence="1" id="KW-0378">Hydrolase</keyword>
<reference evidence="1 2" key="1">
    <citation type="submission" date="2021-10" db="EMBL/GenBank/DDBJ databases">
        <title>Anaerobic single-cell dispensing facilitates the cultivation of human gut bacteria.</title>
        <authorList>
            <person name="Afrizal A."/>
        </authorList>
    </citation>
    <scope>NUCLEOTIDE SEQUENCE [LARGE SCALE GENOMIC DNA]</scope>
    <source>
        <strain evidence="1 2">CLA-AA-H200</strain>
    </source>
</reference>
<keyword evidence="2" id="KW-1185">Reference proteome</keyword>
<evidence type="ECO:0000313" key="2">
    <source>
        <dbReference type="Proteomes" id="UP001198151"/>
    </source>
</evidence>